<reference evidence="6 7" key="1">
    <citation type="submission" date="2017-02" db="EMBL/GenBank/DDBJ databases">
        <title>Genome sequence of Microcystis aeruginosa KW.</title>
        <authorList>
            <person name="Oh H.-M."/>
            <person name="Ahn C.-Y."/>
            <person name="Jeong H."/>
            <person name="Srivastava A."/>
            <person name="Lee H.-G."/>
            <person name="Kang S.-R."/>
        </authorList>
    </citation>
    <scope>NUCLEOTIDE SEQUENCE [LARGE SCALE GENOMIC DNA]</scope>
    <source>
        <strain evidence="6 7">KW</strain>
    </source>
</reference>
<dbReference type="GO" id="GO:0030313">
    <property type="term" value="C:cell envelope"/>
    <property type="evidence" value="ECO:0007669"/>
    <property type="project" value="UniProtKB-SubCell"/>
</dbReference>
<dbReference type="Gene3D" id="2.40.50.100">
    <property type="match status" value="1"/>
</dbReference>
<keyword evidence="4" id="KW-0812">Transmembrane</keyword>
<dbReference type="EMBL" id="MVGR01000004">
    <property type="protein sequence ID" value="OPF16946.1"/>
    <property type="molecule type" value="Genomic_DNA"/>
</dbReference>
<keyword evidence="4" id="KW-0472">Membrane</keyword>
<dbReference type="Proteomes" id="UP000189835">
    <property type="component" value="Unassembled WGS sequence"/>
</dbReference>
<gene>
    <name evidence="6" type="ORF">B1L04_12605</name>
</gene>
<dbReference type="InterPro" id="IPR014315">
    <property type="entry name" value="ABC_heterocyst_DevB"/>
</dbReference>
<evidence type="ECO:0000313" key="7">
    <source>
        <dbReference type="Proteomes" id="UP000189835"/>
    </source>
</evidence>
<dbReference type="PANTHER" id="PTHR32347">
    <property type="entry name" value="EFFLUX SYSTEM COMPONENT YKNX-RELATED"/>
    <property type="match status" value="1"/>
</dbReference>
<keyword evidence="4" id="KW-1133">Transmembrane helix</keyword>
<dbReference type="AlphaFoldDB" id="A0A1V4BR83"/>
<dbReference type="Gene3D" id="1.10.287.470">
    <property type="entry name" value="Helix hairpin bin"/>
    <property type="match status" value="1"/>
</dbReference>
<dbReference type="InterPro" id="IPR050465">
    <property type="entry name" value="UPF0194_transport"/>
</dbReference>
<evidence type="ECO:0000256" key="4">
    <source>
        <dbReference type="SAM" id="Phobius"/>
    </source>
</evidence>
<protein>
    <submittedName>
        <fullName evidence="6">HlyD family secretion protein</fullName>
    </submittedName>
</protein>
<keyword evidence="2 3" id="KW-0175">Coiled coil</keyword>
<dbReference type="Pfam" id="PF25876">
    <property type="entry name" value="HH_MFP_RND"/>
    <property type="match status" value="1"/>
</dbReference>
<evidence type="ECO:0000259" key="5">
    <source>
        <dbReference type="Pfam" id="PF25876"/>
    </source>
</evidence>
<feature type="transmembrane region" description="Helical" evidence="4">
    <location>
        <begin position="12"/>
        <end position="36"/>
    </location>
</feature>
<evidence type="ECO:0000256" key="3">
    <source>
        <dbReference type="SAM" id="Coils"/>
    </source>
</evidence>
<dbReference type="PRINTS" id="PR01490">
    <property type="entry name" value="RTXTOXIND"/>
</dbReference>
<dbReference type="NCBIfam" id="TIGR02971">
    <property type="entry name" value="heterocyst_DevB"/>
    <property type="match status" value="1"/>
</dbReference>
<evidence type="ECO:0000313" key="6">
    <source>
        <dbReference type="EMBL" id="OPF16946.1"/>
    </source>
</evidence>
<dbReference type="Gene3D" id="2.40.30.170">
    <property type="match status" value="1"/>
</dbReference>
<feature type="coiled-coil region" evidence="3">
    <location>
        <begin position="107"/>
        <end position="302"/>
    </location>
</feature>
<name>A0A1V4BR83_MICAE</name>
<evidence type="ECO:0000256" key="2">
    <source>
        <dbReference type="ARBA" id="ARBA00023054"/>
    </source>
</evidence>
<dbReference type="SUPFAM" id="SSF111369">
    <property type="entry name" value="HlyD-like secretion proteins"/>
    <property type="match status" value="2"/>
</dbReference>
<comment type="caution">
    <text evidence="6">The sequence shown here is derived from an EMBL/GenBank/DDBJ whole genome shotgun (WGS) entry which is preliminary data.</text>
</comment>
<comment type="subcellular location">
    <subcellularLocation>
        <location evidence="1">Cell envelope</location>
    </subcellularLocation>
</comment>
<dbReference type="RefSeq" id="WP_079207775.1">
    <property type="nucleotide sequence ID" value="NZ_MVGR01000004.1"/>
</dbReference>
<feature type="domain" description="Multidrug resistance protein MdtA-like alpha-helical hairpin" evidence="5">
    <location>
        <begin position="177"/>
        <end position="235"/>
    </location>
</feature>
<proteinExistence type="predicted"/>
<evidence type="ECO:0000256" key="1">
    <source>
        <dbReference type="ARBA" id="ARBA00004196"/>
    </source>
</evidence>
<sequence length="435" mass="47616">MKNDSLSKHSHPLRWILAIAIAATTITSVGGVYQVFPLRWNNSSPSESKATTPPITKVAALGRLEPESEVIRLDAPLPLDGDRVEQLLVKEGSKVSAGQVIAILDSRNRLQSVVKQNQEQLKVVQARLAQVKAGAKVGEINAQKATVEKAKADLEGQTREQKATIAKLQAQLQGEKATQKATIARLQAELENAKTECQRYQMLYQDGVVSSSDYDSKCLNQKTLQESLKEAQADLQRIITTYQEQIAEAQANLERTKATGIQQIQQAKATLNQVAEVRPVDLQIAQAEVDNAVANLQQAQTNLNQVYIKSPINGQILKIHTRVGEKIGDSGLLELAQTNNMVAVAEVYQTDIDKVKLGQQAVITSQAFSGKLKGTVSQIGLQVNRQNVFSSQPGENLDRRVIEVKILLNSQDSKRVASLTNLQVQVEIQVDNPNS</sequence>
<dbReference type="InterPro" id="IPR058624">
    <property type="entry name" value="MdtA-like_HH"/>
</dbReference>
<organism evidence="6 7">
    <name type="scientific">Microcystis aeruginosa KW</name>
    <dbReference type="NCBI Taxonomy" id="1960155"/>
    <lineage>
        <taxon>Bacteria</taxon>
        <taxon>Bacillati</taxon>
        <taxon>Cyanobacteriota</taxon>
        <taxon>Cyanophyceae</taxon>
        <taxon>Oscillatoriophycideae</taxon>
        <taxon>Chroococcales</taxon>
        <taxon>Microcystaceae</taxon>
        <taxon>Microcystis</taxon>
    </lineage>
</organism>
<dbReference type="PANTHER" id="PTHR32347:SF27">
    <property type="entry name" value="RND EFFLUX PUMP MEMBRANE FUSION PROTEIN BARREL-SANDWICH DOMAIN-CONTAINING PROTEIN"/>
    <property type="match status" value="1"/>
</dbReference>
<accession>A0A1V4BR83</accession>